<accession>A0A915K7Z7</accession>
<keyword evidence="1" id="KW-1185">Reference proteome</keyword>
<reference evidence="2" key="1">
    <citation type="submission" date="2022-11" db="UniProtKB">
        <authorList>
            <consortium name="WormBaseParasite"/>
        </authorList>
    </citation>
    <scope>IDENTIFICATION</scope>
</reference>
<dbReference type="Proteomes" id="UP000887565">
    <property type="component" value="Unplaced"/>
</dbReference>
<dbReference type="WBParaSite" id="nRc.2.0.1.t34857-RA">
    <property type="protein sequence ID" value="nRc.2.0.1.t34857-RA"/>
    <property type="gene ID" value="nRc.2.0.1.g34857"/>
</dbReference>
<sequence length="195" mass="21720">MVLTTSTAAISSTTPTELRLVIATPPILGAVLLDGTDLQFQLQLHSGKITLPNYVHFGTTDSPHSITLTTPRYTSCINPNVEFFWTHTLHEIVPINSFSHIRVRLRMAVHVRATNVSLAIYQYQSTNCHEPQLPVSPNVATLILHRAAGLWARELGCIDTVQILHFTLFLYEARRLYNPSCLIQAYNTAVGLIDS</sequence>
<dbReference type="AlphaFoldDB" id="A0A915K7Z7"/>
<organism evidence="1 2">
    <name type="scientific">Romanomermis culicivorax</name>
    <name type="common">Nematode worm</name>
    <dbReference type="NCBI Taxonomy" id="13658"/>
    <lineage>
        <taxon>Eukaryota</taxon>
        <taxon>Metazoa</taxon>
        <taxon>Ecdysozoa</taxon>
        <taxon>Nematoda</taxon>
        <taxon>Enoplea</taxon>
        <taxon>Dorylaimia</taxon>
        <taxon>Mermithida</taxon>
        <taxon>Mermithoidea</taxon>
        <taxon>Mermithidae</taxon>
        <taxon>Romanomermis</taxon>
    </lineage>
</organism>
<protein>
    <submittedName>
        <fullName evidence="2">Uncharacterized protein</fullName>
    </submittedName>
</protein>
<evidence type="ECO:0000313" key="1">
    <source>
        <dbReference type="Proteomes" id="UP000887565"/>
    </source>
</evidence>
<name>A0A915K7Z7_ROMCU</name>
<evidence type="ECO:0000313" key="2">
    <source>
        <dbReference type="WBParaSite" id="nRc.2.0.1.t34857-RA"/>
    </source>
</evidence>
<proteinExistence type="predicted"/>